<dbReference type="AlphaFoldDB" id="Q7UZD8"/>
<protein>
    <submittedName>
        <fullName evidence="2">Uncharacterized protein</fullName>
    </submittedName>
</protein>
<evidence type="ECO:0000256" key="1">
    <source>
        <dbReference type="SAM" id="Phobius"/>
    </source>
</evidence>
<keyword evidence="1" id="KW-0472">Membrane</keyword>
<proteinExistence type="predicted"/>
<name>Q7UZD8_RHOBA</name>
<feature type="transmembrane region" description="Helical" evidence="1">
    <location>
        <begin position="185"/>
        <end position="203"/>
    </location>
</feature>
<evidence type="ECO:0000313" key="2">
    <source>
        <dbReference type="EMBL" id="CAD71344.1"/>
    </source>
</evidence>
<dbReference type="EnsemblBacteria" id="CAD71344">
    <property type="protein sequence ID" value="CAD71344"/>
    <property type="gene ID" value="RB29"/>
</dbReference>
<keyword evidence="1" id="KW-1133">Transmembrane helix</keyword>
<gene>
    <name evidence="2" type="ordered locus">RB29</name>
</gene>
<dbReference type="HOGENOM" id="CLU_1276765_0_0_0"/>
<keyword evidence="3" id="KW-1185">Reference proteome</keyword>
<dbReference type="InParanoid" id="Q7UZD8"/>
<accession>Q7UZD8</accession>
<sequence length="216" mass="24054">MGARGGSLDGDERQFKPPVSIWRVDLPRFDGRLIRDSVGLAAGLPVGPTALPALVVVFRHFFATRQTRVLVRVRHHLKPSLRLSPQLAGNLLGMGLLRLGHLHLDAPIRSGMHPVHADGVVVHELRRQTFSRQQHGQHLRINHVIKHIDDNKIGLHGMDPGGFALETRNVFTLEMRLADRRARNPLLVGAPIVCVGIFTSFVGKPFRSLWPLLRLA</sequence>
<reference evidence="2 3" key="1">
    <citation type="journal article" date="2003" name="Proc. Natl. Acad. Sci. U.S.A.">
        <title>Complete genome sequence of the marine planctomycete Pirellula sp. strain 1.</title>
        <authorList>
            <person name="Gloeckner F.O."/>
            <person name="Kube M."/>
            <person name="Bauer M."/>
            <person name="Teeling H."/>
            <person name="Lombardot T."/>
            <person name="Ludwig W."/>
            <person name="Gade D."/>
            <person name="Beck A."/>
            <person name="Borzym K."/>
            <person name="Heitmann K."/>
            <person name="Rabus R."/>
            <person name="Schlesner H."/>
            <person name="Amann R."/>
            <person name="Reinhardt R."/>
        </authorList>
    </citation>
    <scope>NUCLEOTIDE SEQUENCE [LARGE SCALE GENOMIC DNA]</scope>
    <source>
        <strain evidence="3">DSM 10527 / NCIMB 13988 / SH1</strain>
    </source>
</reference>
<keyword evidence="1" id="KW-0812">Transmembrane</keyword>
<organism evidence="2 3">
    <name type="scientific">Rhodopirellula baltica (strain DSM 10527 / NCIMB 13988 / SH1)</name>
    <dbReference type="NCBI Taxonomy" id="243090"/>
    <lineage>
        <taxon>Bacteria</taxon>
        <taxon>Pseudomonadati</taxon>
        <taxon>Planctomycetota</taxon>
        <taxon>Planctomycetia</taxon>
        <taxon>Pirellulales</taxon>
        <taxon>Pirellulaceae</taxon>
        <taxon>Rhodopirellula</taxon>
    </lineage>
</organism>
<dbReference type="KEGG" id="rba:RB29"/>
<evidence type="ECO:0000313" key="3">
    <source>
        <dbReference type="Proteomes" id="UP000001025"/>
    </source>
</evidence>
<feature type="transmembrane region" description="Helical" evidence="1">
    <location>
        <begin position="38"/>
        <end position="58"/>
    </location>
</feature>
<dbReference type="EMBL" id="BX294133">
    <property type="protein sequence ID" value="CAD71344.1"/>
    <property type="molecule type" value="Genomic_DNA"/>
</dbReference>
<dbReference type="Proteomes" id="UP000001025">
    <property type="component" value="Chromosome"/>
</dbReference>